<organism evidence="1 2">
    <name type="scientific">Prunus dulcis</name>
    <name type="common">Almond</name>
    <name type="synonym">Amygdalus dulcis</name>
    <dbReference type="NCBI Taxonomy" id="3755"/>
    <lineage>
        <taxon>Eukaryota</taxon>
        <taxon>Viridiplantae</taxon>
        <taxon>Streptophyta</taxon>
        <taxon>Embryophyta</taxon>
        <taxon>Tracheophyta</taxon>
        <taxon>Spermatophyta</taxon>
        <taxon>Magnoliopsida</taxon>
        <taxon>eudicotyledons</taxon>
        <taxon>Gunneridae</taxon>
        <taxon>Pentapetalae</taxon>
        <taxon>rosids</taxon>
        <taxon>fabids</taxon>
        <taxon>Rosales</taxon>
        <taxon>Rosaceae</taxon>
        <taxon>Amygdaloideae</taxon>
        <taxon>Amygdaleae</taxon>
        <taxon>Prunus</taxon>
    </lineage>
</organism>
<name>A0AAD4YX39_PRUDU</name>
<dbReference type="EMBL" id="JAJFAZ020000006">
    <property type="protein sequence ID" value="KAI5324565.1"/>
    <property type="molecule type" value="Genomic_DNA"/>
</dbReference>
<accession>A0AAD4YX39</accession>
<comment type="caution">
    <text evidence="1">The sequence shown here is derived from an EMBL/GenBank/DDBJ whole genome shotgun (WGS) entry which is preliminary data.</text>
</comment>
<keyword evidence="2" id="KW-1185">Reference proteome</keyword>
<evidence type="ECO:0008006" key="3">
    <source>
        <dbReference type="Google" id="ProtNLM"/>
    </source>
</evidence>
<protein>
    <recommendedName>
        <fullName evidence="3">Transposable element protein</fullName>
    </recommendedName>
</protein>
<dbReference type="AlphaFoldDB" id="A0AAD4YX39"/>
<sequence length="126" mass="13857">MHCPTNKHYGTAKRILRYIPGTLDFGLEYKKGEGTILISFCDSDWNGSEDDMRSTSGYAFTFGSGVFSWASVKQQCVALSTAEAEYISASEATAQATWLRFVLEDFGEIELLGVKSVHNLKGSVNV</sequence>
<dbReference type="PANTHER" id="PTHR11439">
    <property type="entry name" value="GAG-POL-RELATED RETROTRANSPOSON"/>
    <property type="match status" value="1"/>
</dbReference>
<dbReference type="CDD" id="cd09272">
    <property type="entry name" value="RNase_HI_RT_Ty1"/>
    <property type="match status" value="1"/>
</dbReference>
<gene>
    <name evidence="1" type="ORF">L3X38_033638</name>
</gene>
<dbReference type="PANTHER" id="PTHR11439:SF463">
    <property type="entry name" value="REVERSE TRANSCRIPTASE TY1_COPIA-TYPE DOMAIN-CONTAINING PROTEIN"/>
    <property type="match status" value="1"/>
</dbReference>
<proteinExistence type="predicted"/>
<dbReference type="Proteomes" id="UP001054821">
    <property type="component" value="Chromosome 6"/>
</dbReference>
<evidence type="ECO:0000313" key="1">
    <source>
        <dbReference type="EMBL" id="KAI5324565.1"/>
    </source>
</evidence>
<evidence type="ECO:0000313" key="2">
    <source>
        <dbReference type="Proteomes" id="UP001054821"/>
    </source>
</evidence>
<reference evidence="1 2" key="1">
    <citation type="journal article" date="2022" name="G3 (Bethesda)">
        <title>Whole-genome sequence and methylome profiling of the almond [Prunus dulcis (Mill.) D.A. Webb] cultivar 'Nonpareil'.</title>
        <authorList>
            <person name="D'Amico-Willman K.M."/>
            <person name="Ouma W.Z."/>
            <person name="Meulia T."/>
            <person name="Sideli G.M."/>
            <person name="Gradziel T.M."/>
            <person name="Fresnedo-Ramirez J."/>
        </authorList>
    </citation>
    <scope>NUCLEOTIDE SEQUENCE [LARGE SCALE GENOMIC DNA]</scope>
    <source>
        <strain evidence="1">Clone GOH B32 T37-40</strain>
    </source>
</reference>